<dbReference type="Gramene" id="VVA34380">
    <property type="protein sequence ID" value="VVA34380"/>
    <property type="gene ID" value="Prudul26B022111"/>
</dbReference>
<dbReference type="OMA" id="REANWTY"/>
<evidence type="ECO:0000313" key="1">
    <source>
        <dbReference type="EMBL" id="VVA34380.1"/>
    </source>
</evidence>
<accession>A0A5E4G3X9</accession>
<evidence type="ECO:0000313" key="2">
    <source>
        <dbReference type="Proteomes" id="UP000327085"/>
    </source>
</evidence>
<proteinExistence type="predicted"/>
<gene>
    <name evidence="1" type="ORF">ALMOND_2B022111</name>
</gene>
<dbReference type="EMBL" id="CABIKO010000330">
    <property type="protein sequence ID" value="VVA34380.1"/>
    <property type="molecule type" value="Genomic_DNA"/>
</dbReference>
<dbReference type="AlphaFoldDB" id="A0A5E4G3X9"/>
<protein>
    <submittedName>
        <fullName evidence="1">PREDICTED: TMV resistance</fullName>
    </submittedName>
</protein>
<name>A0A5E4G3X9_PRUDU</name>
<organism evidence="1 2">
    <name type="scientific">Prunus dulcis</name>
    <name type="common">Almond</name>
    <name type="synonym">Amygdalus dulcis</name>
    <dbReference type="NCBI Taxonomy" id="3755"/>
    <lineage>
        <taxon>Eukaryota</taxon>
        <taxon>Viridiplantae</taxon>
        <taxon>Streptophyta</taxon>
        <taxon>Embryophyta</taxon>
        <taxon>Tracheophyta</taxon>
        <taxon>Spermatophyta</taxon>
        <taxon>Magnoliopsida</taxon>
        <taxon>eudicotyledons</taxon>
        <taxon>Gunneridae</taxon>
        <taxon>Pentapetalae</taxon>
        <taxon>rosids</taxon>
        <taxon>fabids</taxon>
        <taxon>Rosales</taxon>
        <taxon>Rosaceae</taxon>
        <taxon>Amygdaloideae</taxon>
        <taxon>Amygdaleae</taxon>
        <taxon>Prunus</taxon>
    </lineage>
</organism>
<dbReference type="Proteomes" id="UP000327085">
    <property type="component" value="Chromosome 2"/>
</dbReference>
<sequence>MIFCTCGLLEKAEGLYEDGIFSTFFGGNEVPGQFSHKSKGSSISFAVPLLDNHGIKGLNVFAVYECFGSDFPYYEWYSMSRYFVLMGVMIRVRNKSEGLKWDYSPTHYGIPDEGEDMIWLSHWKFKDEHLESGDQVVVSVDIKHCFQVNELGIQFVQVEQESHNMMSTTDISDYVHKLLVYTIHPGSLLVHKPPWHL</sequence>
<reference evidence="2" key="1">
    <citation type="journal article" date="2020" name="Plant J.">
        <title>Transposons played a major role in the diversification between the closely related almond and peach genomes: results from the almond genome sequence.</title>
        <authorList>
            <person name="Alioto T."/>
            <person name="Alexiou K.G."/>
            <person name="Bardil A."/>
            <person name="Barteri F."/>
            <person name="Castanera R."/>
            <person name="Cruz F."/>
            <person name="Dhingra A."/>
            <person name="Duval H."/>
            <person name="Fernandez I Marti A."/>
            <person name="Frias L."/>
            <person name="Galan B."/>
            <person name="Garcia J.L."/>
            <person name="Howad W."/>
            <person name="Gomez-Garrido J."/>
            <person name="Gut M."/>
            <person name="Julca I."/>
            <person name="Morata J."/>
            <person name="Puigdomenech P."/>
            <person name="Ribeca P."/>
            <person name="Rubio Cabetas M.J."/>
            <person name="Vlasova A."/>
            <person name="Wirthensohn M."/>
            <person name="Garcia-Mas J."/>
            <person name="Gabaldon T."/>
            <person name="Casacuberta J.M."/>
            <person name="Arus P."/>
        </authorList>
    </citation>
    <scope>NUCLEOTIDE SEQUENCE [LARGE SCALE GENOMIC DNA]</scope>
    <source>
        <strain evidence="2">cv. Texas</strain>
    </source>
</reference>
<dbReference type="InParanoid" id="A0A5E4G3X9"/>